<evidence type="ECO:0000259" key="2">
    <source>
        <dbReference type="Pfam" id="PF08240"/>
    </source>
</evidence>
<accession>A0A0N0V518</accession>
<name>A0A0N0V518_FUSLA</name>
<dbReference type="Pfam" id="PF00107">
    <property type="entry name" value="ADH_zinc_N"/>
    <property type="match status" value="1"/>
</dbReference>
<dbReference type="Pfam" id="PF08240">
    <property type="entry name" value="ADH_N"/>
    <property type="match status" value="1"/>
</dbReference>
<comment type="caution">
    <text evidence="3">The sequence shown here is derived from an EMBL/GenBank/DDBJ whole genome shotgun (WGS) entry which is preliminary data.</text>
</comment>
<dbReference type="Gene3D" id="3.40.50.720">
    <property type="entry name" value="NAD(P)-binding Rossmann-like Domain"/>
    <property type="match status" value="1"/>
</dbReference>
<feature type="domain" description="Alcohol dehydrogenase-like N-terminal" evidence="2">
    <location>
        <begin position="36"/>
        <end position="148"/>
    </location>
</feature>
<organism evidence="3 4">
    <name type="scientific">Fusarium langsethiae</name>
    <dbReference type="NCBI Taxonomy" id="179993"/>
    <lineage>
        <taxon>Eukaryota</taxon>
        <taxon>Fungi</taxon>
        <taxon>Dikarya</taxon>
        <taxon>Ascomycota</taxon>
        <taxon>Pezizomycotina</taxon>
        <taxon>Sordariomycetes</taxon>
        <taxon>Hypocreomycetidae</taxon>
        <taxon>Hypocreales</taxon>
        <taxon>Nectriaceae</taxon>
        <taxon>Fusarium</taxon>
    </lineage>
</organism>
<dbReference type="EMBL" id="JXCE01000814">
    <property type="protein sequence ID" value="KPA35955.1"/>
    <property type="molecule type" value="Genomic_DNA"/>
</dbReference>
<dbReference type="GO" id="GO:0016491">
    <property type="term" value="F:oxidoreductase activity"/>
    <property type="evidence" value="ECO:0007669"/>
    <property type="project" value="TreeGrafter"/>
</dbReference>
<dbReference type="PANTHER" id="PTHR43677:SF4">
    <property type="entry name" value="QUINONE OXIDOREDUCTASE-LIKE PROTEIN 2"/>
    <property type="match status" value="1"/>
</dbReference>
<sequence length="379" mass="41103">MSSQVVPEVSTALILNSFNGRPDLEKTPVPNPTPSGSIIVRVLSTPVRPHQREGFHGKSNLSFQTPYNPGDGGVGRVISVGPDSVALKPGQLVYMNNFITARDDPKTRVLLGIHDGGGPERDIKLFNLWQGFWRDVAIVPAENVMPLDEKILIDEMGYSYGDLSYIQRFSVAYGGISAANLRAGDTVVVAPATGHFSGAVVELAAQIGCKVIAVSRSASKLEPLTSRFPRVTALELTGDEKKDTEAIRALAPQGIDAYIDVSPPAATASPHHLTVSMNALSPFGRVVFLGMMFDIKINYASLMVRNITIKAKFMYTREELVSLIKMIEAGVLKLGKEAGHKIVHRGYRMDEWEEAVTVAETAMGWGEQVLIYPSADVAE</sequence>
<evidence type="ECO:0000313" key="3">
    <source>
        <dbReference type="EMBL" id="KPA35955.1"/>
    </source>
</evidence>
<dbReference type="GO" id="GO:0005739">
    <property type="term" value="C:mitochondrion"/>
    <property type="evidence" value="ECO:0007669"/>
    <property type="project" value="TreeGrafter"/>
</dbReference>
<dbReference type="SUPFAM" id="SSF50129">
    <property type="entry name" value="GroES-like"/>
    <property type="match status" value="1"/>
</dbReference>
<dbReference type="OrthoDB" id="5407715at2759"/>
<feature type="domain" description="Alcohol dehydrogenase-like C-terminal" evidence="1">
    <location>
        <begin position="199"/>
        <end position="328"/>
    </location>
</feature>
<dbReference type="PANTHER" id="PTHR43677">
    <property type="entry name" value="SHORT-CHAIN DEHYDROGENASE/REDUCTASE"/>
    <property type="match status" value="1"/>
</dbReference>
<dbReference type="InterPro" id="IPR013154">
    <property type="entry name" value="ADH-like_N"/>
</dbReference>
<reference evidence="3 4" key="1">
    <citation type="submission" date="2015-04" db="EMBL/GenBank/DDBJ databases">
        <title>The draft genome sequence of Fusarium langsethiae, a T-2/HT-2 mycotoxin producer.</title>
        <authorList>
            <person name="Lysoe E."/>
            <person name="Divon H.H."/>
            <person name="Terzi V."/>
            <person name="Orru L."/>
            <person name="Lamontanara A."/>
            <person name="Kolseth A.-K."/>
            <person name="Frandsen R.J."/>
            <person name="Nielsen K."/>
            <person name="Thrane U."/>
        </authorList>
    </citation>
    <scope>NUCLEOTIDE SEQUENCE [LARGE SCALE GENOMIC DNA]</scope>
    <source>
        <strain evidence="3 4">Fl201059</strain>
    </source>
</reference>
<gene>
    <name evidence="3" type="ORF">FLAG1_11310</name>
</gene>
<dbReference type="InterPro" id="IPR036291">
    <property type="entry name" value="NAD(P)-bd_dom_sf"/>
</dbReference>
<keyword evidence="4" id="KW-1185">Reference proteome</keyword>
<dbReference type="CDD" id="cd05188">
    <property type="entry name" value="MDR"/>
    <property type="match status" value="1"/>
</dbReference>
<evidence type="ECO:0000259" key="1">
    <source>
        <dbReference type="Pfam" id="PF00107"/>
    </source>
</evidence>
<dbReference type="InterPro" id="IPR051397">
    <property type="entry name" value="Zn-ADH-like_protein"/>
</dbReference>
<proteinExistence type="predicted"/>
<dbReference type="InterPro" id="IPR013149">
    <property type="entry name" value="ADH-like_C"/>
</dbReference>
<dbReference type="AlphaFoldDB" id="A0A0N0V518"/>
<dbReference type="InterPro" id="IPR011032">
    <property type="entry name" value="GroES-like_sf"/>
</dbReference>
<dbReference type="Gene3D" id="3.90.180.10">
    <property type="entry name" value="Medium-chain alcohol dehydrogenases, catalytic domain"/>
    <property type="match status" value="1"/>
</dbReference>
<dbReference type="SUPFAM" id="SSF51735">
    <property type="entry name" value="NAD(P)-binding Rossmann-fold domains"/>
    <property type="match status" value="1"/>
</dbReference>
<dbReference type="Proteomes" id="UP000037904">
    <property type="component" value="Unassembled WGS sequence"/>
</dbReference>
<protein>
    <submittedName>
        <fullName evidence="3">Alcohol dehydrogenase 1</fullName>
    </submittedName>
</protein>
<evidence type="ECO:0000313" key="4">
    <source>
        <dbReference type="Proteomes" id="UP000037904"/>
    </source>
</evidence>